<dbReference type="InterPro" id="IPR027417">
    <property type="entry name" value="P-loop_NTPase"/>
</dbReference>
<comment type="caution">
    <text evidence="1">The sequence shown here is derived from an EMBL/GenBank/DDBJ whole genome shotgun (WGS) entry which is preliminary data.</text>
</comment>
<protein>
    <submittedName>
        <fullName evidence="1">Cytidylate kinase-like family protein</fullName>
    </submittedName>
</protein>
<dbReference type="EMBL" id="JADWYS010000001">
    <property type="protein sequence ID" value="MBG9388299.1"/>
    <property type="molecule type" value="Genomic_DNA"/>
</dbReference>
<accession>A0A931H466</accession>
<evidence type="ECO:0000313" key="1">
    <source>
        <dbReference type="EMBL" id="MBG9388299.1"/>
    </source>
</evidence>
<keyword evidence="1" id="KW-0418">Kinase</keyword>
<dbReference type="AlphaFoldDB" id="A0A931H466"/>
<dbReference type="Gene3D" id="3.40.50.300">
    <property type="entry name" value="P-loop containing nucleotide triphosphate hydrolases"/>
    <property type="match status" value="1"/>
</dbReference>
<sequence length="208" mass="22640">MTARVICISRAMLTNADVIAQGVAEGLGYRIVDEEIVARAAQRRNLSPAEVANAERRKSLLASLVEEIGDSSTDVIKFITNPKEAGAHDDVRHLIRDAIMETADEGNVVIVAHAASYALARRPDVLRVLITGSEFGRANKWLPKSGGKSPREAQEIIRESDAARANYLKRFYDVKNESPQDYDITVSIDSLSEPGATQLILAAAKAIQ</sequence>
<organism evidence="1 2">
    <name type="scientific">Caenimonas aquaedulcis</name>
    <dbReference type="NCBI Taxonomy" id="2793270"/>
    <lineage>
        <taxon>Bacteria</taxon>
        <taxon>Pseudomonadati</taxon>
        <taxon>Pseudomonadota</taxon>
        <taxon>Betaproteobacteria</taxon>
        <taxon>Burkholderiales</taxon>
        <taxon>Comamonadaceae</taxon>
        <taxon>Caenimonas</taxon>
    </lineage>
</organism>
<evidence type="ECO:0000313" key="2">
    <source>
        <dbReference type="Proteomes" id="UP000651050"/>
    </source>
</evidence>
<name>A0A931H466_9BURK</name>
<dbReference type="GO" id="GO:0016301">
    <property type="term" value="F:kinase activity"/>
    <property type="evidence" value="ECO:0007669"/>
    <property type="project" value="UniProtKB-KW"/>
</dbReference>
<proteinExistence type="predicted"/>
<gene>
    <name evidence="1" type="ORF">I5803_09720</name>
</gene>
<dbReference type="RefSeq" id="WP_196986169.1">
    <property type="nucleotide sequence ID" value="NZ_JADWYS010000001.1"/>
</dbReference>
<reference evidence="1" key="1">
    <citation type="submission" date="2020-11" db="EMBL/GenBank/DDBJ databases">
        <title>Bacterial whole genome sequence for Caenimonas sp. DR4.4.</title>
        <authorList>
            <person name="Le V."/>
            <person name="Ko S.-R."/>
            <person name="Ahn C.-Y."/>
            <person name="Oh H.-M."/>
        </authorList>
    </citation>
    <scope>NUCLEOTIDE SEQUENCE</scope>
    <source>
        <strain evidence="1">DR4.4</strain>
    </source>
</reference>
<dbReference type="Pfam" id="PF13189">
    <property type="entry name" value="Cytidylate_kin2"/>
    <property type="match status" value="1"/>
</dbReference>
<keyword evidence="1" id="KW-0808">Transferase</keyword>
<keyword evidence="2" id="KW-1185">Reference proteome</keyword>
<dbReference type="Proteomes" id="UP000651050">
    <property type="component" value="Unassembled WGS sequence"/>
</dbReference>